<dbReference type="EMBL" id="SMTL01000002">
    <property type="protein sequence ID" value="TDK37581.1"/>
    <property type="molecule type" value="Genomic_DNA"/>
</dbReference>
<dbReference type="GO" id="GO:0000160">
    <property type="term" value="P:phosphorelay signal transduction system"/>
    <property type="evidence" value="ECO:0007669"/>
    <property type="project" value="InterPro"/>
</dbReference>
<dbReference type="AlphaFoldDB" id="A0A4R5UKX6"/>
<evidence type="ECO:0000313" key="4">
    <source>
        <dbReference type="Proteomes" id="UP000295238"/>
    </source>
</evidence>
<dbReference type="Gene3D" id="3.40.50.2300">
    <property type="match status" value="1"/>
</dbReference>
<reference evidence="3 4" key="1">
    <citation type="submission" date="2019-03" db="EMBL/GenBank/DDBJ databases">
        <title>Rhizobium sp. nov., an bacterium isolated from biocrust in Mu Us Desert.</title>
        <authorList>
            <person name="Lixiong L."/>
        </authorList>
    </citation>
    <scope>NUCLEOTIDE SEQUENCE [LARGE SCALE GENOMIC DNA]</scope>
    <source>
        <strain evidence="3 4">SPY-1</strain>
    </source>
</reference>
<gene>
    <name evidence="3" type="ORF">E2F50_12110</name>
</gene>
<dbReference type="SUPFAM" id="SSF52172">
    <property type="entry name" value="CheY-like"/>
    <property type="match status" value="1"/>
</dbReference>
<proteinExistence type="predicted"/>
<evidence type="ECO:0000256" key="1">
    <source>
        <dbReference type="PROSITE-ProRule" id="PRU00169"/>
    </source>
</evidence>
<evidence type="ECO:0000259" key="2">
    <source>
        <dbReference type="PROSITE" id="PS50110"/>
    </source>
</evidence>
<sequence length="66" mass="7077">MAQMNGRKLADEARASRPGLPVVFTTGYTRNAVVHNGVLDPGVIFLQKPSSLGELATKLRAALDQQ</sequence>
<organism evidence="3 4">
    <name type="scientific">Rhizobium deserti</name>
    <dbReference type="NCBI Taxonomy" id="2547961"/>
    <lineage>
        <taxon>Bacteria</taxon>
        <taxon>Pseudomonadati</taxon>
        <taxon>Pseudomonadota</taxon>
        <taxon>Alphaproteobacteria</taxon>
        <taxon>Hyphomicrobiales</taxon>
        <taxon>Rhizobiaceae</taxon>
        <taxon>Rhizobium/Agrobacterium group</taxon>
        <taxon>Rhizobium</taxon>
    </lineage>
</organism>
<accession>A0A4R5UKX6</accession>
<protein>
    <recommendedName>
        <fullName evidence="2">Response regulatory domain-containing protein</fullName>
    </recommendedName>
</protein>
<name>A0A4R5UKX6_9HYPH</name>
<keyword evidence="4" id="KW-1185">Reference proteome</keyword>
<comment type="caution">
    <text evidence="3">The sequence shown here is derived from an EMBL/GenBank/DDBJ whole genome shotgun (WGS) entry which is preliminary data.</text>
</comment>
<comment type="caution">
    <text evidence="1">Lacks conserved residue(s) required for the propagation of feature annotation.</text>
</comment>
<evidence type="ECO:0000313" key="3">
    <source>
        <dbReference type="EMBL" id="TDK37581.1"/>
    </source>
</evidence>
<feature type="domain" description="Response regulatory" evidence="2">
    <location>
        <begin position="1"/>
        <end position="63"/>
    </location>
</feature>
<dbReference type="Proteomes" id="UP000295238">
    <property type="component" value="Unassembled WGS sequence"/>
</dbReference>
<dbReference type="PROSITE" id="PS50110">
    <property type="entry name" value="RESPONSE_REGULATORY"/>
    <property type="match status" value="1"/>
</dbReference>
<dbReference type="InterPro" id="IPR001789">
    <property type="entry name" value="Sig_transdc_resp-reg_receiver"/>
</dbReference>
<dbReference type="InterPro" id="IPR011006">
    <property type="entry name" value="CheY-like_superfamily"/>
</dbReference>